<dbReference type="Gene3D" id="3.40.190.80">
    <property type="match status" value="1"/>
</dbReference>
<evidence type="ECO:0000313" key="9">
    <source>
        <dbReference type="Proteomes" id="UP000696931"/>
    </source>
</evidence>
<organism evidence="8 9">
    <name type="scientific">Eiseniibacteriota bacterium</name>
    <dbReference type="NCBI Taxonomy" id="2212470"/>
    <lineage>
        <taxon>Bacteria</taxon>
        <taxon>Candidatus Eiseniibacteriota</taxon>
    </lineage>
</organism>
<keyword evidence="5" id="KW-0378">Hydrolase</keyword>
<comment type="cofactor">
    <cofactor evidence="1 7">
        <name>Mg(2+)</name>
        <dbReference type="ChEBI" id="CHEBI:18420"/>
    </cofactor>
</comment>
<protein>
    <recommendedName>
        <fullName evidence="3">3'(2'),5'-bisphosphate nucleotidase</fullName>
        <ecNumber evidence="3">3.1.3.7</ecNumber>
    </recommendedName>
</protein>
<dbReference type="GO" id="GO:0046872">
    <property type="term" value="F:metal ion binding"/>
    <property type="evidence" value="ECO:0007669"/>
    <property type="project" value="UniProtKB-KW"/>
</dbReference>
<gene>
    <name evidence="8" type="ORF">HZA61_04800</name>
</gene>
<dbReference type="PRINTS" id="PR00377">
    <property type="entry name" value="IMPHPHTASES"/>
</dbReference>
<dbReference type="PROSITE" id="PS00629">
    <property type="entry name" value="IMP_1"/>
    <property type="match status" value="1"/>
</dbReference>
<feature type="binding site" evidence="7">
    <location>
        <position position="228"/>
    </location>
    <ligand>
        <name>Mg(2+)</name>
        <dbReference type="ChEBI" id="CHEBI:18420"/>
        <label>1</label>
        <note>catalytic</note>
    </ligand>
</feature>
<dbReference type="SUPFAM" id="SSF56655">
    <property type="entry name" value="Carbohydrate phosphatase"/>
    <property type="match status" value="1"/>
</dbReference>
<dbReference type="Gene3D" id="3.30.540.10">
    <property type="entry name" value="Fructose-1,6-Bisphosphatase, subunit A, domain 1"/>
    <property type="match status" value="1"/>
</dbReference>
<dbReference type="Pfam" id="PF00459">
    <property type="entry name" value="Inositol_P"/>
    <property type="match status" value="1"/>
</dbReference>
<dbReference type="GO" id="GO:0000105">
    <property type="term" value="P:L-histidine biosynthetic process"/>
    <property type="evidence" value="ECO:0007669"/>
    <property type="project" value="TreeGrafter"/>
</dbReference>
<dbReference type="InterPro" id="IPR000760">
    <property type="entry name" value="Inositol_monophosphatase-like"/>
</dbReference>
<evidence type="ECO:0000256" key="1">
    <source>
        <dbReference type="ARBA" id="ARBA00001946"/>
    </source>
</evidence>
<dbReference type="InterPro" id="IPR051090">
    <property type="entry name" value="Inositol_monoP_superfamily"/>
</dbReference>
<proteinExistence type="inferred from homology"/>
<evidence type="ECO:0000256" key="3">
    <source>
        <dbReference type="ARBA" id="ARBA00012633"/>
    </source>
</evidence>
<evidence type="ECO:0000256" key="4">
    <source>
        <dbReference type="ARBA" id="ARBA00022723"/>
    </source>
</evidence>
<dbReference type="AlphaFoldDB" id="A0A933SE60"/>
<accession>A0A933SE60</accession>
<feature type="binding site" evidence="7">
    <location>
        <position position="103"/>
    </location>
    <ligand>
        <name>Mg(2+)</name>
        <dbReference type="ChEBI" id="CHEBI:18420"/>
        <label>1</label>
        <note>catalytic</note>
    </ligand>
</feature>
<evidence type="ECO:0000256" key="2">
    <source>
        <dbReference type="ARBA" id="ARBA00009759"/>
    </source>
</evidence>
<dbReference type="PANTHER" id="PTHR43200:SF6">
    <property type="entry name" value="3'(2'),5'-BISPHOSPHATE NUCLEOTIDASE"/>
    <property type="match status" value="1"/>
</dbReference>
<evidence type="ECO:0000313" key="8">
    <source>
        <dbReference type="EMBL" id="MBI5168788.1"/>
    </source>
</evidence>
<evidence type="ECO:0000256" key="7">
    <source>
        <dbReference type="PIRSR" id="PIRSR600760-2"/>
    </source>
</evidence>
<sequence length="274" mass="28255">MGAETPGTLLQAVSELARLTGEVAASYARPGIAVDTKGDGSPVTIADREAERFARAWIAERFPHDAIVGEEFGVTPARGGAAIEASALSARGAGGAARQWILDPIDGTKSFVRGVPLWGTLIAVMEGPDVIAGAAAFPATHELVAAARGEGAWWNGARCAVSSVGSLAEATVLSTGTAFEPGDPRRARWDALGDRAGIVRTWGDCFGYLMVATGRAEVMMDPRLNVWDAASVQVIVEEAGGTFMDWNGVRTPEGLGGIAVNAALAAEVRAALVG</sequence>
<evidence type="ECO:0000256" key="5">
    <source>
        <dbReference type="ARBA" id="ARBA00022801"/>
    </source>
</evidence>
<name>A0A933SE60_UNCEI</name>
<comment type="similarity">
    <text evidence="2">Belongs to the inositol monophosphatase superfamily.</text>
</comment>
<comment type="caution">
    <text evidence="8">The sequence shown here is derived from an EMBL/GenBank/DDBJ whole genome shotgun (WGS) entry which is preliminary data.</text>
</comment>
<dbReference type="PROSITE" id="PS00630">
    <property type="entry name" value="IMP_2"/>
    <property type="match status" value="1"/>
</dbReference>
<keyword evidence="4 7" id="KW-0479">Metal-binding</keyword>
<dbReference type="EMBL" id="JACRIW010000035">
    <property type="protein sequence ID" value="MBI5168788.1"/>
    <property type="molecule type" value="Genomic_DNA"/>
</dbReference>
<feature type="binding site" evidence="7">
    <location>
        <position position="106"/>
    </location>
    <ligand>
        <name>Mg(2+)</name>
        <dbReference type="ChEBI" id="CHEBI:18420"/>
        <label>1</label>
        <note>catalytic</note>
    </ligand>
</feature>
<dbReference type="Proteomes" id="UP000696931">
    <property type="component" value="Unassembled WGS sequence"/>
</dbReference>
<dbReference type="InterPro" id="IPR020583">
    <property type="entry name" value="Inositol_monoP_metal-BS"/>
</dbReference>
<dbReference type="GO" id="GO:0008441">
    <property type="term" value="F:3'(2'),5'-bisphosphate nucleotidase activity"/>
    <property type="evidence" value="ECO:0007669"/>
    <property type="project" value="UniProtKB-EC"/>
</dbReference>
<dbReference type="PANTHER" id="PTHR43200">
    <property type="entry name" value="PHOSPHATASE"/>
    <property type="match status" value="1"/>
</dbReference>
<feature type="binding site" evidence="7">
    <location>
        <position position="105"/>
    </location>
    <ligand>
        <name>Mg(2+)</name>
        <dbReference type="ChEBI" id="CHEBI:18420"/>
        <label>1</label>
        <note>catalytic</note>
    </ligand>
</feature>
<dbReference type="EC" id="3.1.3.7" evidence="3"/>
<reference evidence="8" key="1">
    <citation type="submission" date="2020-07" db="EMBL/GenBank/DDBJ databases">
        <title>Huge and variable diversity of episymbiotic CPR bacteria and DPANN archaea in groundwater ecosystems.</title>
        <authorList>
            <person name="He C.Y."/>
            <person name="Keren R."/>
            <person name="Whittaker M."/>
            <person name="Farag I.F."/>
            <person name="Doudna J."/>
            <person name="Cate J.H.D."/>
            <person name="Banfield J.F."/>
        </authorList>
    </citation>
    <scope>NUCLEOTIDE SEQUENCE</scope>
    <source>
        <strain evidence="8">NC_groundwater_1813_Pr3_B-0.1um_71_17</strain>
    </source>
</reference>
<dbReference type="GO" id="GO:0046854">
    <property type="term" value="P:phosphatidylinositol phosphate biosynthetic process"/>
    <property type="evidence" value="ECO:0007669"/>
    <property type="project" value="InterPro"/>
</dbReference>
<keyword evidence="6 7" id="KW-0460">Magnesium</keyword>
<dbReference type="InterPro" id="IPR020550">
    <property type="entry name" value="Inositol_monophosphatase_CS"/>
</dbReference>
<evidence type="ECO:0000256" key="6">
    <source>
        <dbReference type="ARBA" id="ARBA00022842"/>
    </source>
</evidence>
<feature type="binding site" evidence="7">
    <location>
        <position position="70"/>
    </location>
    <ligand>
        <name>Mg(2+)</name>
        <dbReference type="ChEBI" id="CHEBI:18420"/>
        <label>1</label>
        <note>catalytic</note>
    </ligand>
</feature>